<evidence type="ECO:0000313" key="1">
    <source>
        <dbReference type="EMBL" id="MDX8034943.1"/>
    </source>
</evidence>
<dbReference type="EMBL" id="JAXAVW010000030">
    <property type="protein sequence ID" value="MDX8034943.1"/>
    <property type="molecule type" value="Genomic_DNA"/>
</dbReference>
<accession>A0ABU4TAK0</accession>
<dbReference type="RefSeq" id="WP_319969955.1">
    <property type="nucleotide sequence ID" value="NZ_JAXAVW010000030.1"/>
</dbReference>
<keyword evidence="2" id="KW-1185">Reference proteome</keyword>
<dbReference type="Proteomes" id="UP001285521">
    <property type="component" value="Unassembled WGS sequence"/>
</dbReference>
<proteinExistence type="predicted"/>
<sequence length="46" mass="4935">MTSTPIFDALAEELEAPCQNSGEIPEQAVRSVDAVDQDVRLSGCLE</sequence>
<organism evidence="1 2">
    <name type="scientific">Lentzea miocenica</name>
    <dbReference type="NCBI Taxonomy" id="3095431"/>
    <lineage>
        <taxon>Bacteria</taxon>
        <taxon>Bacillati</taxon>
        <taxon>Actinomycetota</taxon>
        <taxon>Actinomycetes</taxon>
        <taxon>Pseudonocardiales</taxon>
        <taxon>Pseudonocardiaceae</taxon>
        <taxon>Lentzea</taxon>
    </lineage>
</organism>
<name>A0ABU4TAK0_9PSEU</name>
<comment type="caution">
    <text evidence="1">The sequence shown here is derived from an EMBL/GenBank/DDBJ whole genome shotgun (WGS) entry which is preliminary data.</text>
</comment>
<reference evidence="1 2" key="1">
    <citation type="submission" date="2023-11" db="EMBL/GenBank/DDBJ databases">
        <title>Lentzea sokolovensis, sp. nov., Lentzea kristufkii, sp. nov., and Lentzea miocenensis, sp. nov., rare actinobacteria from Sokolov Coal Basin, Miocene lacustrine sediment, Czech Republic.</title>
        <authorList>
            <person name="Lara A."/>
            <person name="Kotroba L."/>
            <person name="Nouioui I."/>
            <person name="Neumann-Schaal M."/>
            <person name="Mast Y."/>
            <person name="Chronakova A."/>
        </authorList>
    </citation>
    <scope>NUCLEOTIDE SEQUENCE [LARGE SCALE GENOMIC DNA]</scope>
    <source>
        <strain evidence="1 2">BCCO 10_0856</strain>
    </source>
</reference>
<evidence type="ECO:0000313" key="2">
    <source>
        <dbReference type="Proteomes" id="UP001285521"/>
    </source>
</evidence>
<protein>
    <submittedName>
        <fullName evidence="1">Uncharacterized protein</fullName>
    </submittedName>
</protein>
<gene>
    <name evidence="1" type="ORF">SK803_32405</name>
</gene>